<dbReference type="InterPro" id="IPR041685">
    <property type="entry name" value="AAA_GajA/Old/RecF-like"/>
</dbReference>
<feature type="domain" description="Endonuclease GajA/Old nuclease/RecF-like AAA" evidence="1">
    <location>
        <begin position="1"/>
        <end position="408"/>
    </location>
</feature>
<dbReference type="InterPro" id="IPR027417">
    <property type="entry name" value="P-loop_NTPase"/>
</dbReference>
<evidence type="ECO:0000259" key="1">
    <source>
        <dbReference type="Pfam" id="PF13175"/>
    </source>
</evidence>
<organism evidence="2 3">
    <name type="scientific">Mangrovibacterium diazotrophicum</name>
    <dbReference type="NCBI Taxonomy" id="1261403"/>
    <lineage>
        <taxon>Bacteria</taxon>
        <taxon>Pseudomonadati</taxon>
        <taxon>Bacteroidota</taxon>
        <taxon>Bacteroidia</taxon>
        <taxon>Marinilabiliales</taxon>
        <taxon>Prolixibacteraceae</taxon>
        <taxon>Mangrovibacterium</taxon>
    </lineage>
</organism>
<gene>
    <name evidence="2" type="ORF">BC643_0769</name>
</gene>
<dbReference type="SUPFAM" id="SSF52540">
    <property type="entry name" value="P-loop containing nucleoside triphosphate hydrolases"/>
    <property type="match status" value="1"/>
</dbReference>
<evidence type="ECO:0000313" key="2">
    <source>
        <dbReference type="EMBL" id="RKD90430.1"/>
    </source>
</evidence>
<dbReference type="GO" id="GO:0000731">
    <property type="term" value="P:DNA synthesis involved in DNA repair"/>
    <property type="evidence" value="ECO:0007669"/>
    <property type="project" value="TreeGrafter"/>
</dbReference>
<dbReference type="CDD" id="cd00267">
    <property type="entry name" value="ABC_ATPase"/>
    <property type="match status" value="1"/>
</dbReference>
<dbReference type="PANTHER" id="PTHR32182:SF25">
    <property type="entry name" value="SLR1056 PROTEIN"/>
    <property type="match status" value="1"/>
</dbReference>
<evidence type="ECO:0000313" key="3">
    <source>
        <dbReference type="Proteomes" id="UP000283387"/>
    </source>
</evidence>
<sequence>MKLKKVSLKNPGANGLLREFEWIANYDLDDVKSLNPKCLIGVNGSGKSQLLEAITEIFYLLEDHWKNKNKLPADLCFNLEFFLNRPEGIHEVRITKEEKKKVEVYESDGAEFFEYSGKLEELLPQRIVGYTSGQNETLSLRYLDVYSGYAEEVGSAALKPESKDKTIETPRFSWVDYDSNIAVLVANFMLRSSTDLLPFESQIRLQSIDSFRVIVQLKSGKEIKLTHELEGYIDNLKRISTTYDYLESRQSYVFDYFVDDQSRRAFNSFFKNASELFLAFYKLGLLNELMIQKKVREGIKKQRKDHKTIVKPPIVPDSDKVFRFDRVKVNRTDIKHEIDYIGLSDGEHQFVHILGTILMFDEDNTLFLLDEPESHFNPIWRIQFLKTIKEITKHRFQDFLITTHAPYLLSDTPREDIYIFKRNGNDVTIEEPSKTTFGASFDELLDIAFEIKPPISQLSTERINNLVESQSEDEIRKGIATIGESAQKIRLFQRLVELKNKN</sequence>
<keyword evidence="3" id="KW-1185">Reference proteome</keyword>
<dbReference type="NCBIfam" id="TIGR04435">
    <property type="entry name" value="restrict_AAA_1"/>
    <property type="match status" value="1"/>
</dbReference>
<proteinExistence type="predicted"/>
<dbReference type="RefSeq" id="WP_120271837.1">
    <property type="nucleotide sequence ID" value="NZ_RAPN01000001.1"/>
</dbReference>
<dbReference type="Proteomes" id="UP000283387">
    <property type="component" value="Unassembled WGS sequence"/>
</dbReference>
<accession>A0A419W4S6</accession>
<dbReference type="PANTHER" id="PTHR32182">
    <property type="entry name" value="DNA REPLICATION AND REPAIR PROTEIN RECF"/>
    <property type="match status" value="1"/>
</dbReference>
<dbReference type="InterPro" id="IPR030974">
    <property type="entry name" value="Restrict_AAA"/>
</dbReference>
<protein>
    <submittedName>
        <fullName evidence="2">Restriction system-associated AAA family ATPase</fullName>
    </submittedName>
</protein>
<dbReference type="Pfam" id="PF13175">
    <property type="entry name" value="AAA_15"/>
    <property type="match status" value="1"/>
</dbReference>
<dbReference type="Gene3D" id="3.40.50.300">
    <property type="entry name" value="P-loop containing nucleotide triphosphate hydrolases"/>
    <property type="match status" value="1"/>
</dbReference>
<dbReference type="EMBL" id="RAPN01000001">
    <property type="protein sequence ID" value="RKD90430.1"/>
    <property type="molecule type" value="Genomic_DNA"/>
</dbReference>
<reference evidence="2 3" key="1">
    <citation type="submission" date="2018-09" db="EMBL/GenBank/DDBJ databases">
        <title>Genomic Encyclopedia of Archaeal and Bacterial Type Strains, Phase II (KMG-II): from individual species to whole genera.</title>
        <authorList>
            <person name="Goeker M."/>
        </authorList>
    </citation>
    <scope>NUCLEOTIDE SEQUENCE [LARGE SCALE GENOMIC DNA]</scope>
    <source>
        <strain evidence="2 3">DSM 27148</strain>
    </source>
</reference>
<name>A0A419W4S6_9BACT</name>
<dbReference type="GO" id="GO:0006302">
    <property type="term" value="P:double-strand break repair"/>
    <property type="evidence" value="ECO:0007669"/>
    <property type="project" value="TreeGrafter"/>
</dbReference>
<dbReference type="AlphaFoldDB" id="A0A419W4S6"/>
<dbReference type="OrthoDB" id="9769293at2"/>
<comment type="caution">
    <text evidence="2">The sequence shown here is derived from an EMBL/GenBank/DDBJ whole genome shotgun (WGS) entry which is preliminary data.</text>
</comment>